<reference evidence="5" key="1">
    <citation type="submission" date="2023-06" db="EMBL/GenBank/DDBJ databases">
        <authorList>
            <person name="Zhang S."/>
        </authorList>
    </citation>
    <scope>NUCLEOTIDE SEQUENCE</scope>
    <source>
        <strain evidence="5">SG2303</strain>
    </source>
</reference>
<dbReference type="EMBL" id="JAUEDK010000009">
    <property type="protein sequence ID" value="MDN0074667.1"/>
    <property type="molecule type" value="Genomic_DNA"/>
</dbReference>
<sequence>MRTVFRFLVAGLLLAGLVACGPSKPPALPFKGTDIAGVDFGGDFTLTDQTGKSRSLSDYKGKVVALFFGYTHCPDVCPTTMFEFANAMKQLGAGAKNVQVLFVTVDPERDTPAVLASYVPHFDPSFVGLTGNPGQIEKVTSQFKIVAQKQPTEGGGYTVDHSAGSYLFDREGRLRAYEPYGAPAGQLANDIQLLLR</sequence>
<comment type="similarity">
    <text evidence="1">Belongs to the SCO1/2 family.</text>
</comment>
<feature type="signal peptide" evidence="3">
    <location>
        <begin position="1"/>
        <end position="21"/>
    </location>
</feature>
<gene>
    <name evidence="5" type="ORF">QU481_07145</name>
</gene>
<keyword evidence="6" id="KW-1185">Reference proteome</keyword>
<proteinExistence type="inferred from homology"/>
<keyword evidence="2" id="KW-0186">Copper</keyword>
<accession>A0ABT7XLK0</accession>
<comment type="caution">
    <text evidence="5">The sequence shown here is derived from an EMBL/GenBank/DDBJ whole genome shotgun (WGS) entry which is preliminary data.</text>
</comment>
<evidence type="ECO:0000256" key="1">
    <source>
        <dbReference type="ARBA" id="ARBA00010996"/>
    </source>
</evidence>
<name>A0ABT7XLK0_9NEIS</name>
<evidence type="ECO:0000313" key="5">
    <source>
        <dbReference type="EMBL" id="MDN0074667.1"/>
    </source>
</evidence>
<feature type="chain" id="PRO_5046194224" evidence="3">
    <location>
        <begin position="22"/>
        <end position="196"/>
    </location>
</feature>
<dbReference type="CDD" id="cd02968">
    <property type="entry name" value="SCO"/>
    <property type="match status" value="1"/>
</dbReference>
<dbReference type="PANTHER" id="PTHR12151">
    <property type="entry name" value="ELECTRON TRANSPORT PROTIN SCO1/SENC FAMILY MEMBER"/>
    <property type="match status" value="1"/>
</dbReference>
<evidence type="ECO:0000256" key="3">
    <source>
        <dbReference type="SAM" id="SignalP"/>
    </source>
</evidence>
<evidence type="ECO:0000313" key="6">
    <source>
        <dbReference type="Proteomes" id="UP001168540"/>
    </source>
</evidence>
<dbReference type="InterPro" id="IPR003782">
    <property type="entry name" value="SCO1/SenC"/>
</dbReference>
<feature type="domain" description="Thioredoxin" evidence="4">
    <location>
        <begin position="35"/>
        <end position="196"/>
    </location>
</feature>
<protein>
    <submittedName>
        <fullName evidence="5">SCO family protein</fullName>
    </submittedName>
</protein>
<dbReference type="Gene3D" id="3.40.30.10">
    <property type="entry name" value="Glutaredoxin"/>
    <property type="match status" value="1"/>
</dbReference>
<dbReference type="SUPFAM" id="SSF52833">
    <property type="entry name" value="Thioredoxin-like"/>
    <property type="match status" value="1"/>
</dbReference>
<dbReference type="PROSITE" id="PS51352">
    <property type="entry name" value="THIOREDOXIN_2"/>
    <property type="match status" value="1"/>
</dbReference>
<dbReference type="Pfam" id="PF02630">
    <property type="entry name" value="SCO1-SenC"/>
    <property type="match status" value="1"/>
</dbReference>
<dbReference type="PANTHER" id="PTHR12151:SF25">
    <property type="entry name" value="LINALOOL DEHYDRATASE_ISOMERASE DOMAIN-CONTAINING PROTEIN"/>
    <property type="match status" value="1"/>
</dbReference>
<dbReference type="PROSITE" id="PS51257">
    <property type="entry name" value="PROKAR_LIPOPROTEIN"/>
    <property type="match status" value="1"/>
</dbReference>
<organism evidence="5 6">
    <name type="scientific">Crenobacter oryzisoli</name>
    <dbReference type="NCBI Taxonomy" id="3056844"/>
    <lineage>
        <taxon>Bacteria</taxon>
        <taxon>Pseudomonadati</taxon>
        <taxon>Pseudomonadota</taxon>
        <taxon>Betaproteobacteria</taxon>
        <taxon>Neisseriales</taxon>
        <taxon>Neisseriaceae</taxon>
        <taxon>Crenobacter</taxon>
    </lineage>
</organism>
<keyword evidence="3" id="KW-0732">Signal</keyword>
<evidence type="ECO:0000259" key="4">
    <source>
        <dbReference type="PROSITE" id="PS51352"/>
    </source>
</evidence>
<dbReference type="InterPro" id="IPR013766">
    <property type="entry name" value="Thioredoxin_domain"/>
</dbReference>
<dbReference type="InterPro" id="IPR036249">
    <property type="entry name" value="Thioredoxin-like_sf"/>
</dbReference>
<dbReference type="RefSeq" id="WP_289829242.1">
    <property type="nucleotide sequence ID" value="NZ_JAUEDK010000009.1"/>
</dbReference>
<dbReference type="Proteomes" id="UP001168540">
    <property type="component" value="Unassembled WGS sequence"/>
</dbReference>
<evidence type="ECO:0000256" key="2">
    <source>
        <dbReference type="ARBA" id="ARBA00023008"/>
    </source>
</evidence>